<name>A0ACA9Q831_9GLOM</name>
<accession>A0ACA9Q831</accession>
<dbReference type="Proteomes" id="UP000789366">
    <property type="component" value="Unassembled WGS sequence"/>
</dbReference>
<sequence>MAELEPLLIEYDENDLTLVKKNISLNQKPHCIIIYNKTTLAANDDKKTRWRPEDLCRCIHVSEFLCEPLRHVHLTVEQHLAYSEIPNRYITETLKVGVNHDGYWNVQLLAEQLNLSHSAFVKDALVASRINIKYDGKQPRMHP</sequence>
<evidence type="ECO:0000313" key="1">
    <source>
        <dbReference type="EMBL" id="CAG8737015.1"/>
    </source>
</evidence>
<protein>
    <submittedName>
        <fullName evidence="1">17844_t:CDS:1</fullName>
    </submittedName>
</protein>
<organism evidence="1 2">
    <name type="scientific">Cetraspora pellucida</name>
    <dbReference type="NCBI Taxonomy" id="1433469"/>
    <lineage>
        <taxon>Eukaryota</taxon>
        <taxon>Fungi</taxon>
        <taxon>Fungi incertae sedis</taxon>
        <taxon>Mucoromycota</taxon>
        <taxon>Glomeromycotina</taxon>
        <taxon>Glomeromycetes</taxon>
        <taxon>Diversisporales</taxon>
        <taxon>Gigasporaceae</taxon>
        <taxon>Cetraspora</taxon>
    </lineage>
</organism>
<keyword evidence="2" id="KW-1185">Reference proteome</keyword>
<proteinExistence type="predicted"/>
<reference evidence="1" key="1">
    <citation type="submission" date="2021-06" db="EMBL/GenBank/DDBJ databases">
        <authorList>
            <person name="Kallberg Y."/>
            <person name="Tangrot J."/>
            <person name="Rosling A."/>
        </authorList>
    </citation>
    <scope>NUCLEOTIDE SEQUENCE</scope>
    <source>
        <strain evidence="1">28 12/20/2015</strain>
    </source>
</reference>
<gene>
    <name evidence="1" type="ORF">SPELUC_LOCUS13518</name>
</gene>
<dbReference type="EMBL" id="CAJVPW010036105">
    <property type="protein sequence ID" value="CAG8737015.1"/>
    <property type="molecule type" value="Genomic_DNA"/>
</dbReference>
<evidence type="ECO:0000313" key="2">
    <source>
        <dbReference type="Proteomes" id="UP000789366"/>
    </source>
</evidence>
<comment type="caution">
    <text evidence="1">The sequence shown here is derived from an EMBL/GenBank/DDBJ whole genome shotgun (WGS) entry which is preliminary data.</text>
</comment>
<feature type="non-terminal residue" evidence="1">
    <location>
        <position position="143"/>
    </location>
</feature>